<feature type="region of interest" description="Disordered" evidence="6">
    <location>
        <begin position="374"/>
        <end position="402"/>
    </location>
</feature>
<keyword evidence="4" id="KW-0521">NADP</keyword>
<evidence type="ECO:0000256" key="2">
    <source>
        <dbReference type="ARBA" id="ARBA00022630"/>
    </source>
</evidence>
<dbReference type="InterPro" id="IPR044152">
    <property type="entry name" value="YqjM-like"/>
</dbReference>
<feature type="region of interest" description="Disordered" evidence="6">
    <location>
        <begin position="121"/>
        <end position="151"/>
    </location>
</feature>
<evidence type="ECO:0000256" key="5">
    <source>
        <dbReference type="ARBA" id="ARBA00023002"/>
    </source>
</evidence>
<dbReference type="PANTHER" id="PTHR43303:SF4">
    <property type="entry name" value="NADPH DEHYDROGENASE C23G7.10C-RELATED"/>
    <property type="match status" value="1"/>
</dbReference>
<dbReference type="InterPro" id="IPR013785">
    <property type="entry name" value="Aldolase_TIM"/>
</dbReference>
<dbReference type="OrthoDB" id="8523426at2"/>
<name>A0A1W6YZT4_9BORD</name>
<reference evidence="8 9" key="1">
    <citation type="submission" date="2017-05" db="EMBL/GenBank/DDBJ databases">
        <title>Complete and WGS of Bordetella genogroups.</title>
        <authorList>
            <person name="Spilker T."/>
            <person name="LiPuma J."/>
        </authorList>
    </citation>
    <scope>NUCLEOTIDE SEQUENCE [LARGE SCALE GENOMIC DNA]</scope>
    <source>
        <strain evidence="8 9">AU17164</strain>
    </source>
</reference>
<keyword evidence="3" id="KW-0288">FMN</keyword>
<evidence type="ECO:0000256" key="3">
    <source>
        <dbReference type="ARBA" id="ARBA00022643"/>
    </source>
</evidence>
<keyword evidence="9" id="KW-1185">Reference proteome</keyword>
<dbReference type="CDD" id="cd02932">
    <property type="entry name" value="OYE_YqiM_FMN"/>
    <property type="match status" value="1"/>
</dbReference>
<feature type="domain" description="NADH:flavin oxidoreductase/NADH oxidase N-terminal" evidence="7">
    <location>
        <begin position="6"/>
        <end position="342"/>
    </location>
</feature>
<comment type="cofactor">
    <cofactor evidence="1">
        <name>FMN</name>
        <dbReference type="ChEBI" id="CHEBI:58210"/>
    </cofactor>
</comment>
<dbReference type="Pfam" id="PF00724">
    <property type="entry name" value="Oxidored_FMN"/>
    <property type="match status" value="1"/>
</dbReference>
<evidence type="ECO:0000256" key="1">
    <source>
        <dbReference type="ARBA" id="ARBA00001917"/>
    </source>
</evidence>
<keyword evidence="5" id="KW-0560">Oxidoreductase</keyword>
<evidence type="ECO:0000259" key="7">
    <source>
        <dbReference type="Pfam" id="PF00724"/>
    </source>
</evidence>
<sequence>MPQPVLFQPLRVRNLRLANRIVIAPMCQYSAEDGCMNDWHLIHLGHLALSGAALLTIEATAVVPEGRITWADVGLWNDETEAAMGRVLQGIRQWSDMPIAVQLAHAGRKASTEVPWAGGAQLAPGTPHGWQTEAPSPIAGHEGETPPTALDADGLRRVRDAFAASARRAVRLGIDAIQLHAAHGYLLHQFLSPLSNRREDEYGGSLENRMRFPLEVFEAVRAAFPADKAVTVRVSGTDWFEGGWDIEQTAAFAQALESRGCDAIHVSSGGLHPGQRIPVSPSYQVPLARAVKAAVGIPVVAVGLITGAEQAEAIVATGDADMIALARTILYDPRWPWHAAAELGAQVRAPKQYLRSQPSRHKALFGDMSHFSPEPRWTAGDNSRLSLEEDVDAAHARGGRKA</sequence>
<evidence type="ECO:0000256" key="4">
    <source>
        <dbReference type="ARBA" id="ARBA00022857"/>
    </source>
</evidence>
<gene>
    <name evidence="8" type="ORF">CAL13_10595</name>
</gene>
<dbReference type="Gene3D" id="3.20.20.70">
    <property type="entry name" value="Aldolase class I"/>
    <property type="match status" value="1"/>
</dbReference>
<dbReference type="GO" id="GO:0050661">
    <property type="term" value="F:NADP binding"/>
    <property type="evidence" value="ECO:0007669"/>
    <property type="project" value="InterPro"/>
</dbReference>
<dbReference type="GO" id="GO:0010181">
    <property type="term" value="F:FMN binding"/>
    <property type="evidence" value="ECO:0007669"/>
    <property type="project" value="InterPro"/>
</dbReference>
<evidence type="ECO:0000256" key="6">
    <source>
        <dbReference type="SAM" id="MobiDB-lite"/>
    </source>
</evidence>
<dbReference type="EMBL" id="CP021109">
    <property type="protein sequence ID" value="ARP86607.1"/>
    <property type="molecule type" value="Genomic_DNA"/>
</dbReference>
<dbReference type="Proteomes" id="UP000194139">
    <property type="component" value="Chromosome"/>
</dbReference>
<dbReference type="GO" id="GO:0003959">
    <property type="term" value="F:NADPH dehydrogenase activity"/>
    <property type="evidence" value="ECO:0007669"/>
    <property type="project" value="InterPro"/>
</dbReference>
<evidence type="ECO:0000313" key="8">
    <source>
        <dbReference type="EMBL" id="ARP86607.1"/>
    </source>
</evidence>
<proteinExistence type="predicted"/>
<evidence type="ECO:0000313" key="9">
    <source>
        <dbReference type="Proteomes" id="UP000194139"/>
    </source>
</evidence>
<dbReference type="SUPFAM" id="SSF51395">
    <property type="entry name" value="FMN-linked oxidoreductases"/>
    <property type="match status" value="1"/>
</dbReference>
<dbReference type="InterPro" id="IPR001155">
    <property type="entry name" value="OxRdtase_FMN_N"/>
</dbReference>
<accession>A0A1W6YZT4</accession>
<protein>
    <submittedName>
        <fullName evidence="8">Oxidoreductase</fullName>
    </submittedName>
</protein>
<dbReference type="AlphaFoldDB" id="A0A1W6YZT4"/>
<dbReference type="PANTHER" id="PTHR43303">
    <property type="entry name" value="NADPH DEHYDROGENASE C23G7.10C-RELATED"/>
    <property type="match status" value="1"/>
</dbReference>
<keyword evidence="2" id="KW-0285">Flavoprotein</keyword>
<organism evidence="8 9">
    <name type="scientific">Bordetella genomosp. 9</name>
    <dbReference type="NCBI Taxonomy" id="1416803"/>
    <lineage>
        <taxon>Bacteria</taxon>
        <taxon>Pseudomonadati</taxon>
        <taxon>Pseudomonadota</taxon>
        <taxon>Betaproteobacteria</taxon>
        <taxon>Burkholderiales</taxon>
        <taxon>Alcaligenaceae</taxon>
        <taxon>Bordetella</taxon>
    </lineage>
</organism>